<feature type="transmembrane region" description="Helical" evidence="7">
    <location>
        <begin position="41"/>
        <end position="65"/>
    </location>
</feature>
<feature type="transmembrane region" description="Helical" evidence="7">
    <location>
        <begin position="100"/>
        <end position="123"/>
    </location>
</feature>
<reference evidence="8 9" key="1">
    <citation type="journal article" date="2012" name="J. Bacteriol.">
        <title>Draft Genome Sequence of Sinorhizobium meliloti CCNWSX0020, a Nitrogen-Fixing Symbiont with Copper Tolerance Capability Isolated from Lead-Zinc Mine Tailings.</title>
        <authorList>
            <person name="Li Z."/>
            <person name="Ma Z."/>
            <person name="Hao X."/>
            <person name="Wei G."/>
        </authorList>
    </citation>
    <scope>NUCLEOTIDE SEQUENCE [LARGE SCALE GENOMIC DNA]</scope>
    <source>
        <strain evidence="8 9">CCNWSX0020</strain>
    </source>
</reference>
<dbReference type="PANTHER" id="PTHR33452">
    <property type="entry name" value="OXIDOREDUCTASE CATD-RELATED"/>
    <property type="match status" value="1"/>
</dbReference>
<accession>H0FTZ4</accession>
<evidence type="ECO:0000313" key="8">
    <source>
        <dbReference type="EMBL" id="EHK79325.1"/>
    </source>
</evidence>
<evidence type="ECO:0000256" key="5">
    <source>
        <dbReference type="ARBA" id="ARBA00022989"/>
    </source>
</evidence>
<dbReference type="PATRIC" id="fig|1107881.3.peg.622"/>
<evidence type="ECO:0000256" key="2">
    <source>
        <dbReference type="ARBA" id="ARBA00006679"/>
    </source>
</evidence>
<name>H0FTZ4_RHIML</name>
<keyword evidence="4 7" id="KW-0812">Transmembrane</keyword>
<evidence type="ECO:0000256" key="4">
    <source>
        <dbReference type="ARBA" id="ARBA00022692"/>
    </source>
</evidence>
<evidence type="ECO:0000256" key="7">
    <source>
        <dbReference type="SAM" id="Phobius"/>
    </source>
</evidence>
<evidence type="ECO:0000256" key="1">
    <source>
        <dbReference type="ARBA" id="ARBA00004651"/>
    </source>
</evidence>
<protein>
    <recommendedName>
        <fullName evidence="10">DoxX family protein</fullName>
    </recommendedName>
</protein>
<keyword evidence="3" id="KW-1003">Cell membrane</keyword>
<evidence type="ECO:0000256" key="3">
    <source>
        <dbReference type="ARBA" id="ARBA00022475"/>
    </source>
</evidence>
<organism evidence="8 9">
    <name type="scientific">Sinorhizobium meliloti CCNWSX0020</name>
    <dbReference type="NCBI Taxonomy" id="1107881"/>
    <lineage>
        <taxon>Bacteria</taxon>
        <taxon>Pseudomonadati</taxon>
        <taxon>Pseudomonadota</taxon>
        <taxon>Alphaproteobacteria</taxon>
        <taxon>Hyphomicrobiales</taxon>
        <taxon>Rhizobiaceae</taxon>
        <taxon>Sinorhizobium/Ensifer group</taxon>
        <taxon>Sinorhizobium</taxon>
    </lineage>
</organism>
<dbReference type="InterPro" id="IPR051907">
    <property type="entry name" value="DoxX-like_oxidoreductase"/>
</dbReference>
<dbReference type="GO" id="GO:0005886">
    <property type="term" value="C:plasma membrane"/>
    <property type="evidence" value="ECO:0007669"/>
    <property type="project" value="UniProtKB-SubCell"/>
</dbReference>
<dbReference type="InterPro" id="IPR032808">
    <property type="entry name" value="DoxX"/>
</dbReference>
<dbReference type="AlphaFoldDB" id="H0FTZ4"/>
<dbReference type="EMBL" id="AGVV01000004">
    <property type="protein sequence ID" value="EHK79325.1"/>
    <property type="molecule type" value="Genomic_DNA"/>
</dbReference>
<dbReference type="Pfam" id="PF07681">
    <property type="entry name" value="DoxX"/>
    <property type="match status" value="1"/>
</dbReference>
<evidence type="ECO:0000256" key="6">
    <source>
        <dbReference type="ARBA" id="ARBA00023136"/>
    </source>
</evidence>
<dbReference type="Proteomes" id="UP000004038">
    <property type="component" value="Unassembled WGS sequence"/>
</dbReference>
<feature type="transmembrane region" description="Helical" evidence="7">
    <location>
        <begin position="72"/>
        <end position="88"/>
    </location>
</feature>
<proteinExistence type="inferred from homology"/>
<dbReference type="RefSeq" id="WP_003525939.1">
    <property type="nucleotide sequence ID" value="NZ_AGVV01000004.1"/>
</dbReference>
<comment type="subcellular location">
    <subcellularLocation>
        <location evidence="1">Cell membrane</location>
        <topology evidence="1">Multi-pass membrane protein</topology>
    </subcellularLocation>
</comment>
<dbReference type="PANTHER" id="PTHR33452:SF1">
    <property type="entry name" value="INNER MEMBRANE PROTEIN YPHA-RELATED"/>
    <property type="match status" value="1"/>
</dbReference>
<evidence type="ECO:0000313" key="9">
    <source>
        <dbReference type="Proteomes" id="UP000004038"/>
    </source>
</evidence>
<evidence type="ECO:0008006" key="10">
    <source>
        <dbReference type="Google" id="ProtNLM"/>
    </source>
</evidence>
<keyword evidence="5 7" id="KW-1133">Transmembrane helix</keyword>
<keyword evidence="6 7" id="KW-0472">Membrane</keyword>
<gene>
    <name evidence="8" type="ORF">SM0020_03085</name>
</gene>
<comment type="similarity">
    <text evidence="2">Belongs to the DoxX family.</text>
</comment>
<sequence>MSDTRYLPLAGRLLIGLPFLFFGLAKAATFAKTVALVEMVGIPLPLLGAIGAITLEIGGGLLLVAGFKVRPVAVLLAIFTIVAAYYFHSNLADENTMVHFFKNVMMTGGLLQVVAFGAGALSLDAYLAKRSGSSTATAYAN</sequence>